<comment type="caution">
    <text evidence="1">The sequence shown here is derived from an EMBL/GenBank/DDBJ whole genome shotgun (WGS) entry which is preliminary data.</text>
</comment>
<evidence type="ECO:0000313" key="1">
    <source>
        <dbReference type="EMBL" id="GAA1958673.1"/>
    </source>
</evidence>
<dbReference type="EMBL" id="BAAAOG010000003">
    <property type="protein sequence ID" value="GAA1958673.1"/>
    <property type="molecule type" value="Genomic_DNA"/>
</dbReference>
<evidence type="ECO:0008006" key="3">
    <source>
        <dbReference type="Google" id="ProtNLM"/>
    </source>
</evidence>
<evidence type="ECO:0000313" key="2">
    <source>
        <dbReference type="Proteomes" id="UP001499933"/>
    </source>
</evidence>
<gene>
    <name evidence="1" type="ORF">GCM10009776_21310</name>
</gene>
<proteinExistence type="predicted"/>
<name>A0ABN2QVF6_9MICO</name>
<dbReference type="Proteomes" id="UP001499933">
    <property type="component" value="Unassembled WGS sequence"/>
</dbReference>
<organism evidence="1 2">
    <name type="scientific">Microbacterium deminutum</name>
    <dbReference type="NCBI Taxonomy" id="344164"/>
    <lineage>
        <taxon>Bacteria</taxon>
        <taxon>Bacillati</taxon>
        <taxon>Actinomycetota</taxon>
        <taxon>Actinomycetes</taxon>
        <taxon>Micrococcales</taxon>
        <taxon>Microbacteriaceae</taxon>
        <taxon>Microbacterium</taxon>
    </lineage>
</organism>
<dbReference type="Pfam" id="PF10012">
    <property type="entry name" value="DUF2255"/>
    <property type="match status" value="1"/>
</dbReference>
<sequence length="125" mass="14015">MASFTVRELDTIGGADQLQISSRRFNGTMRPFVTIWGVRDGDHIYVRSAHGATNGWFRRAVTSGHGWIRAAGAQRRVTFDRVVDAATQQRLDIEYHRKYDKYGPLMVGPVVGPGVWAVTLRLIAE</sequence>
<protein>
    <recommendedName>
        <fullName evidence="3">DUF2255 family protein</fullName>
    </recommendedName>
</protein>
<dbReference type="InterPro" id="IPR016888">
    <property type="entry name" value="UCP028498"/>
</dbReference>
<dbReference type="RefSeq" id="WP_344094352.1">
    <property type="nucleotide sequence ID" value="NZ_BAAAOG010000003.1"/>
</dbReference>
<reference evidence="1 2" key="1">
    <citation type="journal article" date="2019" name="Int. J. Syst. Evol. Microbiol.">
        <title>The Global Catalogue of Microorganisms (GCM) 10K type strain sequencing project: providing services to taxonomists for standard genome sequencing and annotation.</title>
        <authorList>
            <consortium name="The Broad Institute Genomics Platform"/>
            <consortium name="The Broad Institute Genome Sequencing Center for Infectious Disease"/>
            <person name="Wu L."/>
            <person name="Ma J."/>
        </authorList>
    </citation>
    <scope>NUCLEOTIDE SEQUENCE [LARGE SCALE GENOMIC DNA]</scope>
    <source>
        <strain evidence="1 2">JCM 14901</strain>
    </source>
</reference>
<accession>A0ABN2QVF6</accession>
<keyword evidence="2" id="KW-1185">Reference proteome</keyword>